<comment type="subcellular location">
    <subcellularLocation>
        <location evidence="1">Membrane</location>
        <topology evidence="1">Multi-pass membrane protein</topology>
    </subcellularLocation>
</comment>
<evidence type="ECO:0000256" key="3">
    <source>
        <dbReference type="ARBA" id="ARBA00022989"/>
    </source>
</evidence>
<dbReference type="InterPro" id="IPR023352">
    <property type="entry name" value="MAPEG-like_dom_sf"/>
</dbReference>
<feature type="transmembrane region" description="Helical" evidence="5">
    <location>
        <begin position="113"/>
        <end position="137"/>
    </location>
</feature>
<dbReference type="PANTHER" id="PTHR10250:SF15">
    <property type="entry name" value="MICROSOMAL GLUTATHIONE S-TRANSFERASE-RELATED"/>
    <property type="match status" value="1"/>
</dbReference>
<dbReference type="AlphaFoldDB" id="A0A1B1AN25"/>
<dbReference type="Proteomes" id="UP000092498">
    <property type="component" value="Chromosome"/>
</dbReference>
<evidence type="ECO:0000256" key="2">
    <source>
        <dbReference type="ARBA" id="ARBA00022692"/>
    </source>
</evidence>
<accession>A0A1B1AN25</accession>
<evidence type="ECO:0000313" key="6">
    <source>
        <dbReference type="EMBL" id="ANP47978.1"/>
    </source>
</evidence>
<organism evidence="6 7">
    <name type="scientific">Candidatus Viadribacter manganicus</name>
    <dbReference type="NCBI Taxonomy" id="1759059"/>
    <lineage>
        <taxon>Bacteria</taxon>
        <taxon>Pseudomonadati</taxon>
        <taxon>Pseudomonadota</taxon>
        <taxon>Alphaproteobacteria</taxon>
        <taxon>Hyphomonadales</taxon>
        <taxon>Hyphomonadaceae</taxon>
        <taxon>Candidatus Viadribacter</taxon>
    </lineage>
</organism>
<evidence type="ECO:0000256" key="5">
    <source>
        <dbReference type="SAM" id="Phobius"/>
    </source>
</evidence>
<gene>
    <name evidence="6" type="ORF">ATE48_07050</name>
</gene>
<dbReference type="InterPro" id="IPR001129">
    <property type="entry name" value="Membr-assoc_MAPEG"/>
</dbReference>
<dbReference type="GO" id="GO:0004602">
    <property type="term" value="F:glutathione peroxidase activity"/>
    <property type="evidence" value="ECO:0007669"/>
    <property type="project" value="TreeGrafter"/>
</dbReference>
<evidence type="ECO:0000256" key="4">
    <source>
        <dbReference type="ARBA" id="ARBA00023136"/>
    </source>
</evidence>
<protein>
    <recommendedName>
        <fullName evidence="8">MAPEG family protein</fullName>
    </recommendedName>
</protein>
<dbReference type="GO" id="GO:0016020">
    <property type="term" value="C:membrane"/>
    <property type="evidence" value="ECO:0007669"/>
    <property type="project" value="UniProtKB-SubCell"/>
</dbReference>
<dbReference type="EMBL" id="CP013244">
    <property type="protein sequence ID" value="ANP47978.1"/>
    <property type="molecule type" value="Genomic_DNA"/>
</dbReference>
<feature type="transmembrane region" description="Helical" evidence="5">
    <location>
        <begin position="6"/>
        <end position="29"/>
    </location>
</feature>
<feature type="transmembrane region" description="Helical" evidence="5">
    <location>
        <begin position="82"/>
        <end position="101"/>
    </location>
</feature>
<dbReference type="GO" id="GO:0004364">
    <property type="term" value="F:glutathione transferase activity"/>
    <property type="evidence" value="ECO:0007669"/>
    <property type="project" value="TreeGrafter"/>
</dbReference>
<sequence>MMQAHAYVAIVTVVALLVYLWTVIVVGAARRASGIKAPAMTGDPRLERALRVQANTLEWLPMFLPGLWLCHLFWLAQDQSGVITAAIGLVWIVGRIFYGLGYMADPSKRELGFVIQFLASMALVLGALAGAVMALWVR</sequence>
<keyword evidence="2 5" id="KW-0812">Transmembrane</keyword>
<dbReference type="KEGG" id="cbot:ATE48_07050"/>
<evidence type="ECO:0008006" key="8">
    <source>
        <dbReference type="Google" id="ProtNLM"/>
    </source>
</evidence>
<dbReference type="GO" id="GO:0006691">
    <property type="term" value="P:leukotriene metabolic process"/>
    <property type="evidence" value="ECO:0007669"/>
    <property type="project" value="UniProtKB-ARBA"/>
</dbReference>
<dbReference type="Pfam" id="PF01124">
    <property type="entry name" value="MAPEG"/>
    <property type="match status" value="1"/>
</dbReference>
<dbReference type="SUPFAM" id="SSF161084">
    <property type="entry name" value="MAPEG domain-like"/>
    <property type="match status" value="1"/>
</dbReference>
<keyword evidence="3 5" id="KW-1133">Transmembrane helix</keyword>
<evidence type="ECO:0000313" key="7">
    <source>
        <dbReference type="Proteomes" id="UP000092498"/>
    </source>
</evidence>
<dbReference type="PANTHER" id="PTHR10250">
    <property type="entry name" value="MICROSOMAL GLUTATHIONE S-TRANSFERASE"/>
    <property type="match status" value="1"/>
</dbReference>
<dbReference type="STRING" id="1759059.ATE48_07050"/>
<dbReference type="InParanoid" id="A0A1B1AN25"/>
<keyword evidence="4 5" id="KW-0472">Membrane</keyword>
<proteinExistence type="predicted"/>
<dbReference type="InterPro" id="IPR050997">
    <property type="entry name" value="MAPEG"/>
</dbReference>
<reference evidence="6 7" key="1">
    <citation type="submission" date="2015-11" db="EMBL/GenBank/DDBJ databases">
        <title>Whole-Genome Sequence of Candidatus Oderbacter manganicum from the National Park Lower Oder Valley, Germany.</title>
        <authorList>
            <person name="Braun B."/>
            <person name="Liere K."/>
            <person name="Szewzyk U."/>
        </authorList>
    </citation>
    <scope>NUCLEOTIDE SEQUENCE [LARGE SCALE GENOMIC DNA]</scope>
    <source>
        <strain evidence="6 7">OTSz_A_272</strain>
    </source>
</reference>
<dbReference type="Gene3D" id="1.20.120.550">
    <property type="entry name" value="Membrane associated eicosanoid/glutathione metabolism-like domain"/>
    <property type="match status" value="1"/>
</dbReference>
<evidence type="ECO:0000256" key="1">
    <source>
        <dbReference type="ARBA" id="ARBA00004141"/>
    </source>
</evidence>
<keyword evidence="7" id="KW-1185">Reference proteome</keyword>
<feature type="transmembrane region" description="Helical" evidence="5">
    <location>
        <begin position="57"/>
        <end position="76"/>
    </location>
</feature>
<name>A0A1B1AN25_9PROT</name>